<keyword evidence="3" id="KW-0731">Sigma factor</keyword>
<dbReference type="SUPFAM" id="SSF88946">
    <property type="entry name" value="Sigma2 domain of RNA polymerase sigma factors"/>
    <property type="match status" value="1"/>
</dbReference>
<protein>
    <submittedName>
        <fullName evidence="8">RNA polymerase sigma factor</fullName>
    </submittedName>
</protein>
<dbReference type="InterPro" id="IPR039425">
    <property type="entry name" value="RNA_pol_sigma-70-like"/>
</dbReference>
<proteinExistence type="inferred from homology"/>
<name>A0ABW0WFR7_STRNO</name>
<dbReference type="Gene3D" id="1.10.1740.10">
    <property type="match status" value="1"/>
</dbReference>
<dbReference type="RefSeq" id="WP_344349052.1">
    <property type="nucleotide sequence ID" value="NZ_BAAASM010000022.1"/>
</dbReference>
<dbReference type="PANTHER" id="PTHR43133">
    <property type="entry name" value="RNA POLYMERASE ECF-TYPE SIGMA FACTO"/>
    <property type="match status" value="1"/>
</dbReference>
<evidence type="ECO:0000313" key="8">
    <source>
        <dbReference type="EMBL" id="MFC5657073.1"/>
    </source>
</evidence>
<evidence type="ECO:0000256" key="3">
    <source>
        <dbReference type="ARBA" id="ARBA00023082"/>
    </source>
</evidence>
<feature type="domain" description="RNA polymerase sigma-70 region 2" evidence="6">
    <location>
        <begin position="18"/>
        <end position="82"/>
    </location>
</feature>
<dbReference type="EMBL" id="JBHSOE010000024">
    <property type="protein sequence ID" value="MFC5657073.1"/>
    <property type="molecule type" value="Genomic_DNA"/>
</dbReference>
<dbReference type="InterPro" id="IPR013324">
    <property type="entry name" value="RNA_pol_sigma_r3/r4-like"/>
</dbReference>
<dbReference type="PANTHER" id="PTHR43133:SF52">
    <property type="entry name" value="ECF RNA POLYMERASE SIGMA FACTOR SIGL"/>
    <property type="match status" value="1"/>
</dbReference>
<evidence type="ECO:0000256" key="4">
    <source>
        <dbReference type="ARBA" id="ARBA00023125"/>
    </source>
</evidence>
<evidence type="ECO:0000256" key="2">
    <source>
        <dbReference type="ARBA" id="ARBA00023015"/>
    </source>
</evidence>
<dbReference type="CDD" id="cd06171">
    <property type="entry name" value="Sigma70_r4"/>
    <property type="match status" value="1"/>
</dbReference>
<keyword evidence="4" id="KW-0238">DNA-binding</keyword>
<dbReference type="Pfam" id="PF04542">
    <property type="entry name" value="Sigma70_r2"/>
    <property type="match status" value="1"/>
</dbReference>
<evidence type="ECO:0000259" key="6">
    <source>
        <dbReference type="Pfam" id="PF04542"/>
    </source>
</evidence>
<dbReference type="InterPro" id="IPR007627">
    <property type="entry name" value="RNA_pol_sigma70_r2"/>
</dbReference>
<dbReference type="NCBIfam" id="TIGR02937">
    <property type="entry name" value="sigma70-ECF"/>
    <property type="match status" value="1"/>
</dbReference>
<dbReference type="InterPro" id="IPR013325">
    <property type="entry name" value="RNA_pol_sigma_r2"/>
</dbReference>
<dbReference type="InterPro" id="IPR007630">
    <property type="entry name" value="RNA_pol_sigma70_r4"/>
</dbReference>
<keyword evidence="9" id="KW-1185">Reference proteome</keyword>
<feature type="domain" description="RNA polymerase sigma-70 region 4" evidence="7">
    <location>
        <begin position="117"/>
        <end position="165"/>
    </location>
</feature>
<dbReference type="Pfam" id="PF04545">
    <property type="entry name" value="Sigma70_r4"/>
    <property type="match status" value="1"/>
</dbReference>
<evidence type="ECO:0000259" key="7">
    <source>
        <dbReference type="Pfam" id="PF04545"/>
    </source>
</evidence>
<dbReference type="SUPFAM" id="SSF88659">
    <property type="entry name" value="Sigma3 and sigma4 domains of RNA polymerase sigma factors"/>
    <property type="match status" value="1"/>
</dbReference>
<dbReference type="Gene3D" id="1.10.10.10">
    <property type="entry name" value="Winged helix-like DNA-binding domain superfamily/Winged helix DNA-binding domain"/>
    <property type="match status" value="1"/>
</dbReference>
<comment type="similarity">
    <text evidence="1">Belongs to the sigma-70 factor family. ECF subfamily.</text>
</comment>
<evidence type="ECO:0000256" key="1">
    <source>
        <dbReference type="ARBA" id="ARBA00010641"/>
    </source>
</evidence>
<dbReference type="InterPro" id="IPR036388">
    <property type="entry name" value="WH-like_DNA-bd_sf"/>
</dbReference>
<gene>
    <name evidence="8" type="ORF">ACFP3J_16475</name>
</gene>
<accession>A0ABW0WFR7</accession>
<reference evidence="9" key="1">
    <citation type="journal article" date="2019" name="Int. J. Syst. Evol. Microbiol.">
        <title>The Global Catalogue of Microorganisms (GCM) 10K type strain sequencing project: providing services to taxonomists for standard genome sequencing and annotation.</title>
        <authorList>
            <consortium name="The Broad Institute Genomics Platform"/>
            <consortium name="The Broad Institute Genome Sequencing Center for Infectious Disease"/>
            <person name="Wu L."/>
            <person name="Ma J."/>
        </authorList>
    </citation>
    <scope>NUCLEOTIDE SEQUENCE [LARGE SCALE GENOMIC DNA]</scope>
    <source>
        <strain evidence="9">KCTC 5701</strain>
    </source>
</reference>
<keyword evidence="2" id="KW-0805">Transcription regulation</keyword>
<sequence>MATPLTAVSPSDLLGVIMREHRDGLVSYAEKMLGDRALAEDIAQEAIIRAWRSIDRLLGMEGSVRGWLFTVTRHLVIDWVRKPHARREVVGDACYDPVSGTGCTEAVHDRLVVRPLLCKLSAEHRAVLVHIYLCDRTLQETAGILGVPVGTVKSRQYNALRKLRAVVRPEAA</sequence>
<comment type="caution">
    <text evidence="8">The sequence shown here is derived from an EMBL/GenBank/DDBJ whole genome shotgun (WGS) entry which is preliminary data.</text>
</comment>
<dbReference type="InterPro" id="IPR014284">
    <property type="entry name" value="RNA_pol_sigma-70_dom"/>
</dbReference>
<evidence type="ECO:0000256" key="5">
    <source>
        <dbReference type="ARBA" id="ARBA00023163"/>
    </source>
</evidence>
<dbReference type="Proteomes" id="UP001596065">
    <property type="component" value="Unassembled WGS sequence"/>
</dbReference>
<evidence type="ECO:0000313" key="9">
    <source>
        <dbReference type="Proteomes" id="UP001596065"/>
    </source>
</evidence>
<organism evidence="8 9">
    <name type="scientific">Streptomyces nogalater</name>
    <dbReference type="NCBI Taxonomy" id="38314"/>
    <lineage>
        <taxon>Bacteria</taxon>
        <taxon>Bacillati</taxon>
        <taxon>Actinomycetota</taxon>
        <taxon>Actinomycetes</taxon>
        <taxon>Kitasatosporales</taxon>
        <taxon>Streptomycetaceae</taxon>
        <taxon>Streptomyces</taxon>
    </lineage>
</organism>
<keyword evidence="5" id="KW-0804">Transcription</keyword>